<dbReference type="AlphaFoldDB" id="A0A8S1W8D2"/>
<organism evidence="1 2">
    <name type="scientific">Paramecium octaurelia</name>
    <dbReference type="NCBI Taxonomy" id="43137"/>
    <lineage>
        <taxon>Eukaryota</taxon>
        <taxon>Sar</taxon>
        <taxon>Alveolata</taxon>
        <taxon>Ciliophora</taxon>
        <taxon>Intramacronucleata</taxon>
        <taxon>Oligohymenophorea</taxon>
        <taxon>Peniculida</taxon>
        <taxon>Parameciidae</taxon>
        <taxon>Paramecium</taxon>
    </lineage>
</organism>
<evidence type="ECO:0000313" key="1">
    <source>
        <dbReference type="EMBL" id="CAD8185197.1"/>
    </source>
</evidence>
<proteinExistence type="predicted"/>
<sequence length="105" mass="12403">MSRKCRSLNIWRNCTVTFDYLDLAAVIEEKKCLQMVNYHLHKDGQQPQTVNKKYLIMELSVTQCEAILMVSCFQSYLVLRDGIYLQEGHTIYLDIVDDFNTKKQY</sequence>
<protein>
    <submittedName>
        <fullName evidence="1">Uncharacterized protein</fullName>
    </submittedName>
</protein>
<keyword evidence="2" id="KW-1185">Reference proteome</keyword>
<gene>
    <name evidence="1" type="ORF">POCTA_138.1.T0850032</name>
</gene>
<dbReference type="Proteomes" id="UP000683925">
    <property type="component" value="Unassembled WGS sequence"/>
</dbReference>
<accession>A0A8S1W8D2</accession>
<dbReference type="EMBL" id="CAJJDP010000084">
    <property type="protein sequence ID" value="CAD8185197.1"/>
    <property type="molecule type" value="Genomic_DNA"/>
</dbReference>
<reference evidence="1" key="1">
    <citation type="submission" date="2021-01" db="EMBL/GenBank/DDBJ databases">
        <authorList>
            <consortium name="Genoscope - CEA"/>
            <person name="William W."/>
        </authorList>
    </citation>
    <scope>NUCLEOTIDE SEQUENCE</scope>
</reference>
<evidence type="ECO:0000313" key="2">
    <source>
        <dbReference type="Proteomes" id="UP000683925"/>
    </source>
</evidence>
<comment type="caution">
    <text evidence="1">The sequence shown here is derived from an EMBL/GenBank/DDBJ whole genome shotgun (WGS) entry which is preliminary data.</text>
</comment>
<name>A0A8S1W8D2_PAROT</name>